<sequence>MNSALISHHPSCSLNRQKRHKPNELESLQIRKSRNGSISPRPSPVDLEPQSRTERIPSYKSYSEDLNNVLSEEAIKALDAVEYITEHLRKDNQYKRIREEWKYVSMVIDRLLLYVFFAVTVGGTCGIFLSAPNVFEYVDQNSVIEKLKKSAEAEIIT</sequence>
<evidence type="ECO:0000313" key="2">
    <source>
        <dbReference type="WBParaSite" id="JU765_v2.g11350.t1"/>
    </source>
</evidence>
<proteinExistence type="predicted"/>
<protein>
    <submittedName>
        <fullName evidence="2">Neurotransmitter-gated ion-channel transmembrane domain-containing protein</fullName>
    </submittedName>
</protein>
<accession>A0AC34PYZ1</accession>
<dbReference type="Proteomes" id="UP000887576">
    <property type="component" value="Unplaced"/>
</dbReference>
<evidence type="ECO:0000313" key="1">
    <source>
        <dbReference type="Proteomes" id="UP000887576"/>
    </source>
</evidence>
<dbReference type="WBParaSite" id="JU765_v2.g11350.t1">
    <property type="protein sequence ID" value="JU765_v2.g11350.t1"/>
    <property type="gene ID" value="JU765_v2.g11350"/>
</dbReference>
<organism evidence="1 2">
    <name type="scientific">Panagrolaimus sp. JU765</name>
    <dbReference type="NCBI Taxonomy" id="591449"/>
    <lineage>
        <taxon>Eukaryota</taxon>
        <taxon>Metazoa</taxon>
        <taxon>Ecdysozoa</taxon>
        <taxon>Nematoda</taxon>
        <taxon>Chromadorea</taxon>
        <taxon>Rhabditida</taxon>
        <taxon>Tylenchina</taxon>
        <taxon>Panagrolaimomorpha</taxon>
        <taxon>Panagrolaimoidea</taxon>
        <taxon>Panagrolaimidae</taxon>
        <taxon>Panagrolaimus</taxon>
    </lineage>
</organism>
<reference evidence="2" key="1">
    <citation type="submission" date="2022-11" db="UniProtKB">
        <authorList>
            <consortium name="WormBaseParasite"/>
        </authorList>
    </citation>
    <scope>IDENTIFICATION</scope>
</reference>
<name>A0AC34PYZ1_9BILA</name>